<keyword evidence="3" id="KW-1185">Reference proteome</keyword>
<dbReference type="STRING" id="392015.SAMN05421543_112106"/>
<feature type="transmembrane region" description="Helical" evidence="1">
    <location>
        <begin position="12"/>
        <end position="33"/>
    </location>
</feature>
<sequence>MKKTTLRGSLPFILSVAALSFPLGGVFDTATIFLDTVAWYIGAVVVVFIVCVGAMFDMLGVAAAAARETPFHAMAAKRVYGAKRAITIVRNAEKVSSICSDVVGDIAGVLSGAGALAVAVQLNRTLEVTGWMEELTIIAITALVTSFTVGAKAIGKTLAIQSPTPIVLYASKVLESILGIWRRSPRRGDKRARA</sequence>
<feature type="transmembrane region" description="Helical" evidence="1">
    <location>
        <begin position="39"/>
        <end position="65"/>
    </location>
</feature>
<evidence type="ECO:0000313" key="3">
    <source>
        <dbReference type="Proteomes" id="UP000183508"/>
    </source>
</evidence>
<keyword evidence="1" id="KW-0472">Membrane</keyword>
<keyword evidence="1" id="KW-0812">Transmembrane</keyword>
<reference evidence="3" key="1">
    <citation type="submission" date="2016-10" db="EMBL/GenBank/DDBJ databases">
        <authorList>
            <person name="Varghese N."/>
        </authorList>
    </citation>
    <scope>NUCLEOTIDE SEQUENCE [LARGE SCALE GENOMIC DNA]</scope>
    <source>
        <strain evidence="3">DSM 17980</strain>
    </source>
</reference>
<dbReference type="EMBL" id="FPBV01000012">
    <property type="protein sequence ID" value="SFU90093.1"/>
    <property type="molecule type" value="Genomic_DNA"/>
</dbReference>
<keyword evidence="1" id="KW-1133">Transmembrane helix</keyword>
<protein>
    <recommendedName>
        <fullName evidence="4">CNNM transmembrane domain-containing protein</fullName>
    </recommendedName>
</protein>
<accession>A0A1I7JY11</accession>
<evidence type="ECO:0000256" key="1">
    <source>
        <dbReference type="SAM" id="Phobius"/>
    </source>
</evidence>
<dbReference type="eggNOG" id="COG1253">
    <property type="taxonomic scope" value="Bacteria"/>
</dbReference>
<organism evidence="2 3">
    <name type="scientific">Alicyclobacillus macrosporangiidus</name>
    <dbReference type="NCBI Taxonomy" id="392015"/>
    <lineage>
        <taxon>Bacteria</taxon>
        <taxon>Bacillati</taxon>
        <taxon>Bacillota</taxon>
        <taxon>Bacilli</taxon>
        <taxon>Bacillales</taxon>
        <taxon>Alicyclobacillaceae</taxon>
        <taxon>Alicyclobacillus</taxon>
    </lineage>
</organism>
<evidence type="ECO:0008006" key="4">
    <source>
        <dbReference type="Google" id="ProtNLM"/>
    </source>
</evidence>
<name>A0A1I7JY11_9BACL</name>
<evidence type="ECO:0000313" key="2">
    <source>
        <dbReference type="EMBL" id="SFU90093.1"/>
    </source>
</evidence>
<gene>
    <name evidence="2" type="ORF">SAMN05421543_112106</name>
</gene>
<proteinExistence type="predicted"/>
<dbReference type="AlphaFoldDB" id="A0A1I7JY11"/>
<dbReference type="Proteomes" id="UP000183508">
    <property type="component" value="Unassembled WGS sequence"/>
</dbReference>